<dbReference type="InterPro" id="IPR006342">
    <property type="entry name" value="FkbM_mtfrase"/>
</dbReference>
<dbReference type="InterPro" id="IPR029063">
    <property type="entry name" value="SAM-dependent_MTases_sf"/>
</dbReference>
<reference evidence="2 3" key="1">
    <citation type="journal article" date="2020" name="ISME J.">
        <title>Comparative genomics reveals insights into cyanobacterial evolution and habitat adaptation.</title>
        <authorList>
            <person name="Chen M.Y."/>
            <person name="Teng W.K."/>
            <person name="Zhao L."/>
            <person name="Hu C.X."/>
            <person name="Zhou Y.K."/>
            <person name="Han B.P."/>
            <person name="Song L.R."/>
            <person name="Shu W.S."/>
        </authorList>
    </citation>
    <scope>NUCLEOTIDE SEQUENCE [LARGE SCALE GENOMIC DNA]</scope>
    <source>
        <strain evidence="2 3">FACHB-1342</strain>
    </source>
</reference>
<dbReference type="InterPro" id="IPR053188">
    <property type="entry name" value="FkbM_Methyltransferase"/>
</dbReference>
<name>A0ABR8GH61_MICVR</name>
<dbReference type="RefSeq" id="WP_069474218.1">
    <property type="nucleotide sequence ID" value="NZ_JACJSV010000080.1"/>
</dbReference>
<proteinExistence type="predicted"/>
<keyword evidence="3" id="KW-1185">Reference proteome</keyword>
<feature type="domain" description="Methyltransferase FkbM" evidence="1">
    <location>
        <begin position="44"/>
        <end position="201"/>
    </location>
</feature>
<protein>
    <submittedName>
        <fullName evidence="2">FkbM family methyltransferase</fullName>
    </submittedName>
</protein>
<dbReference type="Gene3D" id="3.40.50.150">
    <property type="entry name" value="Vaccinia Virus protein VP39"/>
    <property type="match status" value="1"/>
</dbReference>
<dbReference type="PANTHER" id="PTHR36973">
    <property type="entry name" value="SLL1456 PROTEIN-RELATED"/>
    <property type="match status" value="1"/>
</dbReference>
<sequence>MYAGNLKVFVQFSDKFIGNENIRVVVELGARDCRETVAFNQIFNKAFIYAFECNPMTIPTCREAVRDLNRVELTEKAVSSVDGKIKFYPIDPELTKTTWEDGNPGASSIFQASGKYPVETYVQKEIEVDSIRLDSFLKDRELKDIDILWMDIQGAELLALESLGSDIRNVKLIHTEIEFLEIYSGQPLFEDVYNFLHINGFYLIGFTHLGDYDCDAIFINRKILKNRVAVFNITIKEKVLLLKVKYIRSLKNIFPIKTLYQIYRTIKRIVKSS</sequence>
<dbReference type="EMBL" id="JACJSV010000080">
    <property type="protein sequence ID" value="MBD2602409.1"/>
    <property type="molecule type" value="Genomic_DNA"/>
</dbReference>
<dbReference type="SUPFAM" id="SSF53335">
    <property type="entry name" value="S-adenosyl-L-methionine-dependent methyltransferases"/>
    <property type="match status" value="1"/>
</dbReference>
<keyword evidence="2" id="KW-0808">Transferase</keyword>
<dbReference type="GO" id="GO:0008168">
    <property type="term" value="F:methyltransferase activity"/>
    <property type="evidence" value="ECO:0007669"/>
    <property type="project" value="UniProtKB-KW"/>
</dbReference>
<accession>A0ABR8GH61</accession>
<dbReference type="GO" id="GO:0032259">
    <property type="term" value="P:methylation"/>
    <property type="evidence" value="ECO:0007669"/>
    <property type="project" value="UniProtKB-KW"/>
</dbReference>
<comment type="caution">
    <text evidence="2">The sequence shown here is derived from an EMBL/GenBank/DDBJ whole genome shotgun (WGS) entry which is preliminary data.</text>
</comment>
<dbReference type="NCBIfam" id="TIGR01444">
    <property type="entry name" value="fkbM_fam"/>
    <property type="match status" value="1"/>
</dbReference>
<organism evidence="2 3">
    <name type="scientific">Microcystis viridis FACHB-1342</name>
    <dbReference type="NCBI Taxonomy" id="2692900"/>
    <lineage>
        <taxon>Bacteria</taxon>
        <taxon>Bacillati</taxon>
        <taxon>Cyanobacteriota</taxon>
        <taxon>Cyanophyceae</taxon>
        <taxon>Oscillatoriophycideae</taxon>
        <taxon>Chroococcales</taxon>
        <taxon>Microcystaceae</taxon>
        <taxon>Microcystis</taxon>
    </lineage>
</organism>
<dbReference type="PANTHER" id="PTHR36973:SF4">
    <property type="entry name" value="NODULATION PROTEIN"/>
    <property type="match status" value="1"/>
</dbReference>
<evidence type="ECO:0000259" key="1">
    <source>
        <dbReference type="Pfam" id="PF05050"/>
    </source>
</evidence>
<dbReference type="Pfam" id="PF05050">
    <property type="entry name" value="Methyltransf_21"/>
    <property type="match status" value="1"/>
</dbReference>
<evidence type="ECO:0000313" key="2">
    <source>
        <dbReference type="EMBL" id="MBD2602409.1"/>
    </source>
</evidence>
<gene>
    <name evidence="2" type="ORF">H6G40_19815</name>
</gene>
<evidence type="ECO:0000313" key="3">
    <source>
        <dbReference type="Proteomes" id="UP000648873"/>
    </source>
</evidence>
<dbReference type="Proteomes" id="UP000648873">
    <property type="component" value="Unassembled WGS sequence"/>
</dbReference>
<keyword evidence="2" id="KW-0489">Methyltransferase</keyword>